<dbReference type="EMBL" id="JAEKNN010000051">
    <property type="protein sequence ID" value="MBJ7609741.1"/>
    <property type="molecule type" value="Genomic_DNA"/>
</dbReference>
<dbReference type="AlphaFoldDB" id="A0A934NGU5"/>
<dbReference type="InterPro" id="IPR007921">
    <property type="entry name" value="CHAP_dom"/>
</dbReference>
<evidence type="ECO:0000313" key="3">
    <source>
        <dbReference type="Proteomes" id="UP000614410"/>
    </source>
</evidence>
<dbReference type="Pfam" id="PF05257">
    <property type="entry name" value="CHAP"/>
    <property type="match status" value="1"/>
</dbReference>
<organism evidence="2 3">
    <name type="scientific">Candidatus Amunia macphersoniae</name>
    <dbReference type="NCBI Taxonomy" id="3127014"/>
    <lineage>
        <taxon>Bacteria</taxon>
        <taxon>Bacillati</taxon>
        <taxon>Candidatus Dormiibacterota</taxon>
        <taxon>Candidatus Dormibacteria</taxon>
        <taxon>Candidatus Aeolococcales</taxon>
        <taxon>Candidatus Aeolococcaceae</taxon>
        <taxon>Candidatus Amunia</taxon>
    </lineage>
</organism>
<protein>
    <submittedName>
        <fullName evidence="2">CHAP domain-containing protein</fullName>
    </submittedName>
</protein>
<accession>A0A934NGU5</accession>
<dbReference type="Gene3D" id="3.90.1720.10">
    <property type="entry name" value="endopeptidase domain like (from Nostoc punctiforme)"/>
    <property type="match status" value="1"/>
</dbReference>
<dbReference type="SUPFAM" id="SSF54001">
    <property type="entry name" value="Cysteine proteinases"/>
    <property type="match status" value="1"/>
</dbReference>
<comment type="caution">
    <text evidence="2">The sequence shown here is derived from an EMBL/GenBank/DDBJ whole genome shotgun (WGS) entry which is preliminary data.</text>
</comment>
<feature type="domain" description="Peptidase C51" evidence="1">
    <location>
        <begin position="161"/>
        <end position="281"/>
    </location>
</feature>
<name>A0A934NGU5_9BACT</name>
<sequence length="281" mass="29063">MLLAAVLVPVLAPRPVAPLTAVSALAQPSGDIILSAVIERPPSVPPIAARPAQTVVVSGGETVESLAAANHSDAAAIRWANGLTANAQPTLGATLLLPPGPGALVVVLPGERPSHFAVRLGVDPRVLLDYNALAKDTARTAGSYLQVPLSAASSGALVGRFFSLAPGGVPLIAEDHGPDTFPYGQCTYYAASRRDVKWGGNAWAWFDNANGIRPEGHTPVAGAIVVFHSGWFGHVAFVEKANSDGSFVVAEMNYYGTGGGWGRVDHRTIAANDNGVTGFIY</sequence>
<dbReference type="InterPro" id="IPR038765">
    <property type="entry name" value="Papain-like_cys_pep_sf"/>
</dbReference>
<proteinExistence type="predicted"/>
<gene>
    <name evidence="2" type="ORF">JF887_10000</name>
</gene>
<evidence type="ECO:0000259" key="1">
    <source>
        <dbReference type="PROSITE" id="PS50911"/>
    </source>
</evidence>
<dbReference type="Proteomes" id="UP000614410">
    <property type="component" value="Unassembled WGS sequence"/>
</dbReference>
<reference evidence="2 3" key="1">
    <citation type="submission" date="2020-10" db="EMBL/GenBank/DDBJ databases">
        <title>Ca. Dormibacterota MAGs.</title>
        <authorList>
            <person name="Montgomery K."/>
        </authorList>
    </citation>
    <scope>NUCLEOTIDE SEQUENCE [LARGE SCALE GENOMIC DNA]</scope>
    <source>
        <strain evidence="2">Mitchell_Peninsula_5</strain>
    </source>
</reference>
<dbReference type="PROSITE" id="PS50911">
    <property type="entry name" value="CHAP"/>
    <property type="match status" value="1"/>
</dbReference>
<evidence type="ECO:0000313" key="2">
    <source>
        <dbReference type="EMBL" id="MBJ7609741.1"/>
    </source>
</evidence>